<gene>
    <name evidence="1" type="ORF">SAMN06273567_106185</name>
</gene>
<dbReference type="EMBL" id="FXTJ01000006">
    <property type="protein sequence ID" value="SMO89281.1"/>
    <property type="molecule type" value="Genomic_DNA"/>
</dbReference>
<evidence type="ECO:0000313" key="1">
    <source>
        <dbReference type="EMBL" id="SMO89281.1"/>
    </source>
</evidence>
<protein>
    <submittedName>
        <fullName evidence="1">Uncharacterized protein</fullName>
    </submittedName>
</protein>
<name>A0A521F0V4_9ACTN</name>
<dbReference type="InterPro" id="IPR046275">
    <property type="entry name" value="DUF6308"/>
</dbReference>
<dbReference type="RefSeq" id="WP_142459531.1">
    <property type="nucleotide sequence ID" value="NZ_FXTJ01000006.1"/>
</dbReference>
<evidence type="ECO:0000313" key="2">
    <source>
        <dbReference type="Proteomes" id="UP000317484"/>
    </source>
</evidence>
<dbReference type="AlphaFoldDB" id="A0A521F0V4"/>
<dbReference type="Proteomes" id="UP000317484">
    <property type="component" value="Unassembled WGS sequence"/>
</dbReference>
<proteinExistence type="predicted"/>
<sequence>MLEDLLRLVDDPLAVADLRRSDSPVYPRRRFEFVGDVDPLRVTAGDLVALTLVGVCVPAGVALDLLEGDLGLDVADLLRQVPADVPITSPLAADLLRPLALARDLLEEPAGMDLRTAGTLLARKRPLLVPVPDPVVLCALDWSDDPWGWALDAFSADGGVLGDVVAAARAEAGLVTTGDLRAIETVVWMRHHREHLRTHCPGLRLLA</sequence>
<organism evidence="1 2">
    <name type="scientific">Geodermatophilus aquaeductus</name>
    <dbReference type="NCBI Taxonomy" id="1564161"/>
    <lineage>
        <taxon>Bacteria</taxon>
        <taxon>Bacillati</taxon>
        <taxon>Actinomycetota</taxon>
        <taxon>Actinomycetes</taxon>
        <taxon>Geodermatophilales</taxon>
        <taxon>Geodermatophilaceae</taxon>
        <taxon>Geodermatophilus</taxon>
    </lineage>
</organism>
<keyword evidence="2" id="KW-1185">Reference proteome</keyword>
<accession>A0A521F0V4</accession>
<dbReference type="Pfam" id="PF19827">
    <property type="entry name" value="DUF6308"/>
    <property type="match status" value="1"/>
</dbReference>
<reference evidence="1 2" key="1">
    <citation type="submission" date="2017-05" db="EMBL/GenBank/DDBJ databases">
        <authorList>
            <person name="Varghese N."/>
            <person name="Submissions S."/>
        </authorList>
    </citation>
    <scope>NUCLEOTIDE SEQUENCE [LARGE SCALE GENOMIC DNA]</scope>
    <source>
        <strain evidence="1 2">DSM 46834</strain>
    </source>
</reference>